<keyword evidence="1" id="KW-1133">Transmembrane helix</keyword>
<keyword evidence="1" id="KW-0812">Transmembrane</keyword>
<protein>
    <submittedName>
        <fullName evidence="2">Uncharacterized protein</fullName>
    </submittedName>
</protein>
<name>A0A4E0QMR2_9GAMM</name>
<sequence>MGMALMSCPKKIFGVMSRGLGYWLWQIRFANCVIVLGMQILWFGVLRCSIRNYIYKLTGYNFL</sequence>
<gene>
    <name evidence="2" type="ORF">PN36_32070</name>
</gene>
<dbReference type="Proteomes" id="UP000030428">
    <property type="component" value="Unassembled WGS sequence"/>
</dbReference>
<keyword evidence="1" id="KW-0472">Membrane</keyword>
<evidence type="ECO:0000313" key="2">
    <source>
        <dbReference type="EMBL" id="TGN99900.1"/>
    </source>
</evidence>
<dbReference type="AlphaFoldDB" id="A0A4E0QMR2"/>
<evidence type="ECO:0000256" key="1">
    <source>
        <dbReference type="SAM" id="Phobius"/>
    </source>
</evidence>
<dbReference type="EMBL" id="JSZA02000270">
    <property type="protein sequence ID" value="TGN99900.1"/>
    <property type="molecule type" value="Genomic_DNA"/>
</dbReference>
<feature type="transmembrane region" description="Helical" evidence="1">
    <location>
        <begin position="23"/>
        <end position="46"/>
    </location>
</feature>
<keyword evidence="3" id="KW-1185">Reference proteome</keyword>
<accession>A0A4E0QMR2</accession>
<organism evidence="2 3">
    <name type="scientific">Candidatus Thiomargarita nelsonii</name>
    <dbReference type="NCBI Taxonomy" id="1003181"/>
    <lineage>
        <taxon>Bacteria</taxon>
        <taxon>Pseudomonadati</taxon>
        <taxon>Pseudomonadota</taxon>
        <taxon>Gammaproteobacteria</taxon>
        <taxon>Thiotrichales</taxon>
        <taxon>Thiotrichaceae</taxon>
        <taxon>Thiomargarita</taxon>
    </lineage>
</organism>
<proteinExistence type="predicted"/>
<reference evidence="2 3" key="1">
    <citation type="journal article" date="2016" name="Front. Microbiol.">
        <title>Single-Cell (Meta-)Genomics of a Dimorphic Candidatus Thiomargarita nelsonii Reveals Genomic Plasticity.</title>
        <authorList>
            <person name="Flood B.E."/>
            <person name="Fliss P."/>
            <person name="Jones D.S."/>
            <person name="Dick G.J."/>
            <person name="Jain S."/>
            <person name="Kaster A.K."/>
            <person name="Winkel M."/>
            <person name="Mussmann M."/>
            <person name="Bailey J."/>
        </authorList>
    </citation>
    <scope>NUCLEOTIDE SEQUENCE [LARGE SCALE GENOMIC DNA]</scope>
    <source>
        <strain evidence="2">Hydrate Ridge</strain>
    </source>
</reference>
<evidence type="ECO:0000313" key="3">
    <source>
        <dbReference type="Proteomes" id="UP000030428"/>
    </source>
</evidence>
<comment type="caution">
    <text evidence="2">The sequence shown here is derived from an EMBL/GenBank/DDBJ whole genome shotgun (WGS) entry which is preliminary data.</text>
</comment>